<dbReference type="EMBL" id="AP018042">
    <property type="protein sequence ID" value="BAX81890.1"/>
    <property type="molecule type" value="Genomic_DNA"/>
</dbReference>
<organism evidence="1 2">
    <name type="scientific">Labilibaculum antarcticum</name>
    <dbReference type="NCBI Taxonomy" id="1717717"/>
    <lineage>
        <taxon>Bacteria</taxon>
        <taxon>Pseudomonadati</taxon>
        <taxon>Bacteroidota</taxon>
        <taxon>Bacteroidia</taxon>
        <taxon>Marinilabiliales</taxon>
        <taxon>Marinifilaceae</taxon>
        <taxon>Labilibaculum</taxon>
    </lineage>
</organism>
<dbReference type="AlphaFoldDB" id="A0A1Y1CNM6"/>
<name>A0A1Y1CNM6_9BACT</name>
<dbReference type="Proteomes" id="UP000218267">
    <property type="component" value="Chromosome"/>
</dbReference>
<accession>A0A1Y1CNM6</accession>
<evidence type="ECO:0000313" key="1">
    <source>
        <dbReference type="EMBL" id="BAX81890.1"/>
    </source>
</evidence>
<dbReference type="KEGG" id="mbas:ALGA_3598"/>
<reference evidence="1 2" key="1">
    <citation type="journal article" date="2018" name="Mar. Genomics">
        <title>Complete genome sequence of Marinifilaceae bacterium strain SPP2, isolated from the Antarctic marine sediment.</title>
        <authorList>
            <person name="Watanabe M."/>
            <person name="Kojima H."/>
            <person name="Fukui M."/>
        </authorList>
    </citation>
    <scope>NUCLEOTIDE SEQUENCE [LARGE SCALE GENOMIC DNA]</scope>
    <source>
        <strain evidence="1 2">SPP2</strain>
    </source>
</reference>
<evidence type="ECO:0000313" key="2">
    <source>
        <dbReference type="Proteomes" id="UP000218267"/>
    </source>
</evidence>
<keyword evidence="2" id="KW-1185">Reference proteome</keyword>
<sequence length="141" mass="16419">MYQKDFIMRMIQMIAEVIARILGLIKDGDPEQANLLLENAYHDFLKKDASFFRNLPKEKLTVDLLTEHNYTNGHLKILSELFFAEGELNFVKDDMETSLNYYEKSLLLLEFSEESSNTFSLSSEAKINLLKEKIETLKCKI</sequence>
<gene>
    <name evidence="1" type="ORF">ALGA_3598</name>
</gene>
<protein>
    <recommendedName>
        <fullName evidence="3">Tetratricopeptide repeat protein</fullName>
    </recommendedName>
</protein>
<reference evidence="2" key="2">
    <citation type="journal article" date="2020" name="Antonie Van Leeuwenhoek">
        <title>Labilibaculum antarcticum sp. nov., a novel facultative anaerobic, psychrotorelant bacterium isolated from marine sediment of Antarctica.</title>
        <authorList>
            <person name="Watanabe M."/>
            <person name="Kojima H."/>
            <person name="Fukui M."/>
        </authorList>
    </citation>
    <scope>NUCLEOTIDE SEQUENCE [LARGE SCALE GENOMIC DNA]</scope>
    <source>
        <strain evidence="2">SPP2</strain>
    </source>
</reference>
<proteinExistence type="predicted"/>
<evidence type="ECO:0008006" key="3">
    <source>
        <dbReference type="Google" id="ProtNLM"/>
    </source>
</evidence>